<dbReference type="NCBIfam" id="TIGR00786">
    <property type="entry name" value="dctM"/>
    <property type="match status" value="1"/>
</dbReference>
<feature type="domain" description="TRAP C4-dicarboxylate transport system permease DctM subunit" evidence="8">
    <location>
        <begin position="11"/>
        <end position="426"/>
    </location>
</feature>
<comment type="caution">
    <text evidence="7">Lacks conserved residue(s) required for the propagation of feature annotation.</text>
</comment>
<feature type="transmembrane region" description="Helical" evidence="7">
    <location>
        <begin position="7"/>
        <end position="37"/>
    </location>
</feature>
<evidence type="ECO:0000256" key="6">
    <source>
        <dbReference type="ARBA" id="ARBA00023136"/>
    </source>
</evidence>
<keyword evidence="7" id="KW-0813">Transport</keyword>
<feature type="transmembrane region" description="Helical" evidence="7">
    <location>
        <begin position="286"/>
        <end position="305"/>
    </location>
</feature>
<evidence type="ECO:0000313" key="9">
    <source>
        <dbReference type="EMBL" id="ARC38884.1"/>
    </source>
</evidence>
<geneLocation type="plasmid" evidence="9 10">
    <name>unnamed4</name>
</geneLocation>
<evidence type="ECO:0000313" key="10">
    <source>
        <dbReference type="Proteomes" id="UP000191257"/>
    </source>
</evidence>
<name>A0A1V0GYD9_9RHOB</name>
<dbReference type="PANTHER" id="PTHR33362">
    <property type="entry name" value="SIALIC ACID TRAP TRANSPORTER PERMEASE PROTEIN SIAT-RELATED"/>
    <property type="match status" value="1"/>
</dbReference>
<dbReference type="PANTHER" id="PTHR33362:SF5">
    <property type="entry name" value="C4-DICARBOXYLATE TRAP TRANSPORTER LARGE PERMEASE PROTEIN DCTM"/>
    <property type="match status" value="1"/>
</dbReference>
<dbReference type="AlphaFoldDB" id="A0A1V0GYD9"/>
<protein>
    <recommendedName>
        <fullName evidence="7">TRAP transporter large permease protein</fullName>
    </recommendedName>
</protein>
<feature type="transmembrane region" description="Helical" evidence="7">
    <location>
        <begin position="365"/>
        <end position="389"/>
    </location>
</feature>
<evidence type="ECO:0000256" key="3">
    <source>
        <dbReference type="ARBA" id="ARBA00022519"/>
    </source>
</evidence>
<dbReference type="EMBL" id="CP020444">
    <property type="protein sequence ID" value="ARC38884.1"/>
    <property type="molecule type" value="Genomic_DNA"/>
</dbReference>
<keyword evidence="2" id="KW-1003">Cell membrane</keyword>
<dbReference type="Pfam" id="PF06808">
    <property type="entry name" value="DctM"/>
    <property type="match status" value="1"/>
</dbReference>
<dbReference type="RefSeq" id="WP_080623157.1">
    <property type="nucleotide sequence ID" value="NZ_CAWMZI010000005.1"/>
</dbReference>
<keyword evidence="9" id="KW-0614">Plasmid</keyword>
<evidence type="ECO:0000256" key="7">
    <source>
        <dbReference type="RuleBase" id="RU369079"/>
    </source>
</evidence>
<comment type="function">
    <text evidence="7">Part of the tripartite ATP-independent periplasmic (TRAP) transport system.</text>
</comment>
<dbReference type="GO" id="GO:0005886">
    <property type="term" value="C:plasma membrane"/>
    <property type="evidence" value="ECO:0007669"/>
    <property type="project" value="UniProtKB-SubCell"/>
</dbReference>
<dbReference type="InterPro" id="IPR010656">
    <property type="entry name" value="DctM"/>
</dbReference>
<evidence type="ECO:0000256" key="5">
    <source>
        <dbReference type="ARBA" id="ARBA00022989"/>
    </source>
</evidence>
<feature type="transmembrane region" description="Helical" evidence="7">
    <location>
        <begin position="57"/>
        <end position="77"/>
    </location>
</feature>
<gene>
    <name evidence="9" type="ORF">A6J80_21550</name>
</gene>
<sequence length="436" mass="46100">MEVIGISLIAVGLFAFLGLGVWVFVALLATAVLSLLMVAGMSPDRVGAIASSVVLRYAGSAELAAIPMFIWMGEILFRSDISDRLFRGLSPFVTRLPGGLVHTNILGCTMFAAISGSSAATTATVGKITVRKLHRRQYDSRLVIGSLAGAGSLGLMIPPSIAIIVYGILAEVSVSRLFAAGVIPGLVVAGLCSGYIFVNDLFSERPSDSDREGFFPLTRYLHAVGDLLPIVVLMLIVLGSIYSGLATPSEAAAVGVLGSLVIVTILGQFSIEIVTTSLAGALRSSCMVMTVLLAAAVLSTTMGYLHIPARVAQGIGQMHLPPYMLILILAMMYIGLGMLLDGISMIVMTLPITLPLIQQAGFDPVWFGIFLILMAELSQITPPVGMNLFVLQGMTGRPIAWIARAATPFFLLMCLAALLLTVFPGLALWLPNILYN</sequence>
<feature type="transmembrane region" description="Helical" evidence="7">
    <location>
        <begin position="142"/>
        <end position="169"/>
    </location>
</feature>
<accession>A0A1V0GYD9</accession>
<dbReference type="GO" id="GO:0022857">
    <property type="term" value="F:transmembrane transporter activity"/>
    <property type="evidence" value="ECO:0007669"/>
    <property type="project" value="UniProtKB-UniRule"/>
</dbReference>
<evidence type="ECO:0000256" key="2">
    <source>
        <dbReference type="ARBA" id="ARBA00022475"/>
    </source>
</evidence>
<feature type="transmembrane region" description="Helical" evidence="7">
    <location>
        <begin position="175"/>
        <end position="198"/>
    </location>
</feature>
<keyword evidence="5 7" id="KW-1133">Transmembrane helix</keyword>
<feature type="transmembrane region" description="Helical" evidence="7">
    <location>
        <begin position="219"/>
        <end position="245"/>
    </location>
</feature>
<keyword evidence="10" id="KW-1185">Reference proteome</keyword>
<dbReference type="KEGG" id="pye:A6J80_21550"/>
<evidence type="ECO:0000256" key="4">
    <source>
        <dbReference type="ARBA" id="ARBA00022692"/>
    </source>
</evidence>
<dbReference type="InterPro" id="IPR004681">
    <property type="entry name" value="TRAP_DctM"/>
</dbReference>
<dbReference type="Proteomes" id="UP000191257">
    <property type="component" value="Plasmid unnamed4"/>
</dbReference>
<feature type="transmembrane region" description="Helical" evidence="7">
    <location>
        <begin position="325"/>
        <end position="353"/>
    </location>
</feature>
<organism evidence="9 10">
    <name type="scientific">Paracoccus yeei</name>
    <dbReference type="NCBI Taxonomy" id="147645"/>
    <lineage>
        <taxon>Bacteria</taxon>
        <taxon>Pseudomonadati</taxon>
        <taxon>Pseudomonadota</taxon>
        <taxon>Alphaproteobacteria</taxon>
        <taxon>Rhodobacterales</taxon>
        <taxon>Paracoccaceae</taxon>
        <taxon>Paracoccus</taxon>
    </lineage>
</organism>
<keyword evidence="3 7" id="KW-0997">Cell inner membrane</keyword>
<comment type="similarity">
    <text evidence="7">Belongs to the TRAP transporter large permease family.</text>
</comment>
<feature type="transmembrane region" description="Helical" evidence="7">
    <location>
        <begin position="409"/>
        <end position="430"/>
    </location>
</feature>
<keyword evidence="4 7" id="KW-0812">Transmembrane</keyword>
<keyword evidence="6 7" id="KW-0472">Membrane</keyword>
<proteinExistence type="inferred from homology"/>
<evidence type="ECO:0000256" key="1">
    <source>
        <dbReference type="ARBA" id="ARBA00004429"/>
    </source>
</evidence>
<comment type="subunit">
    <text evidence="7">The complex comprises the extracytoplasmic solute receptor protein and the two transmembrane proteins.</text>
</comment>
<reference evidence="9" key="1">
    <citation type="submission" date="2017-12" db="EMBL/GenBank/DDBJ databases">
        <title>FDA dAtabase for Regulatory Grade micrObial Sequences (FDA-ARGOS): Supporting development and validation of Infectious Disease Dx tests.</title>
        <authorList>
            <person name="Campos J."/>
            <person name="Goldberg B."/>
            <person name="Tallon L."/>
            <person name="Sadzewicz L."/>
            <person name="Sengamalay N."/>
            <person name="Ott S."/>
            <person name="Godinez A."/>
            <person name="Nagaraj S."/>
            <person name="Vyas G."/>
            <person name="Aluvathingal J."/>
            <person name="Nadendla S."/>
            <person name="Geyer C."/>
            <person name="Nandy P."/>
            <person name="Hobson J."/>
            <person name="Sichtig H."/>
        </authorList>
    </citation>
    <scope>NUCLEOTIDE SEQUENCE</scope>
    <source>
        <strain evidence="9">FDAARGOS_252</strain>
        <plasmid evidence="9">unnamed4</plasmid>
    </source>
</reference>
<dbReference type="PIRSF" id="PIRSF006066">
    <property type="entry name" value="HI0050"/>
    <property type="match status" value="1"/>
</dbReference>
<feature type="transmembrane region" description="Helical" evidence="7">
    <location>
        <begin position="251"/>
        <end position="274"/>
    </location>
</feature>
<comment type="subcellular location">
    <subcellularLocation>
        <location evidence="1 7">Cell inner membrane</location>
        <topology evidence="1 7">Multi-pass membrane protein</topology>
    </subcellularLocation>
</comment>
<evidence type="ECO:0000259" key="8">
    <source>
        <dbReference type="Pfam" id="PF06808"/>
    </source>
</evidence>